<evidence type="ECO:0000313" key="4">
    <source>
        <dbReference type="Proteomes" id="UP000246702"/>
    </source>
</evidence>
<comment type="caution">
    <text evidence="3">The sequence shown here is derived from an EMBL/GenBank/DDBJ whole genome shotgun (WGS) entry which is preliminary data.</text>
</comment>
<gene>
    <name evidence="3" type="ORF">BO94DRAFT_246036</name>
</gene>
<evidence type="ECO:0000313" key="3">
    <source>
        <dbReference type="EMBL" id="PWY72503.1"/>
    </source>
</evidence>
<organism evidence="3 4">
    <name type="scientific">Aspergillus sclerotioniger CBS 115572</name>
    <dbReference type="NCBI Taxonomy" id="1450535"/>
    <lineage>
        <taxon>Eukaryota</taxon>
        <taxon>Fungi</taxon>
        <taxon>Dikarya</taxon>
        <taxon>Ascomycota</taxon>
        <taxon>Pezizomycotina</taxon>
        <taxon>Eurotiomycetes</taxon>
        <taxon>Eurotiomycetidae</taxon>
        <taxon>Eurotiales</taxon>
        <taxon>Aspergillaceae</taxon>
        <taxon>Aspergillus</taxon>
        <taxon>Aspergillus subgen. Circumdati</taxon>
    </lineage>
</organism>
<evidence type="ECO:0000256" key="1">
    <source>
        <dbReference type="SAM" id="MobiDB-lite"/>
    </source>
</evidence>
<accession>A0A317VDQ5</accession>
<evidence type="ECO:0000256" key="2">
    <source>
        <dbReference type="SAM" id="Phobius"/>
    </source>
</evidence>
<keyword evidence="4" id="KW-1185">Reference proteome</keyword>
<keyword evidence="2" id="KW-0812">Transmembrane</keyword>
<dbReference type="EMBL" id="MSFK01000033">
    <property type="protein sequence ID" value="PWY72503.1"/>
    <property type="molecule type" value="Genomic_DNA"/>
</dbReference>
<proteinExistence type="predicted"/>
<dbReference type="GeneID" id="37108550"/>
<dbReference type="RefSeq" id="XP_025463277.1">
    <property type="nucleotide sequence ID" value="XM_025606407.1"/>
</dbReference>
<sequence>MLLAKDRNRQEQEGPESTRPGTSHRVIQSIASPGYCALRRSVHNNGSSESEQYGVVYIVILLPPRGSCLFLSLLFSLSSFPLSCDFPIRRRSFVLVVHALFH</sequence>
<keyword evidence="2" id="KW-1133">Transmembrane helix</keyword>
<name>A0A317VDQ5_9EURO</name>
<dbReference type="AlphaFoldDB" id="A0A317VDQ5"/>
<feature type="region of interest" description="Disordered" evidence="1">
    <location>
        <begin position="1"/>
        <end position="26"/>
    </location>
</feature>
<dbReference type="Proteomes" id="UP000246702">
    <property type="component" value="Unassembled WGS sequence"/>
</dbReference>
<feature type="compositionally biased region" description="Basic and acidic residues" evidence="1">
    <location>
        <begin position="1"/>
        <end position="12"/>
    </location>
</feature>
<reference evidence="3 4" key="1">
    <citation type="submission" date="2016-12" db="EMBL/GenBank/DDBJ databases">
        <title>The genomes of Aspergillus section Nigri reveals drivers in fungal speciation.</title>
        <authorList>
            <consortium name="DOE Joint Genome Institute"/>
            <person name="Vesth T.C."/>
            <person name="Nybo J."/>
            <person name="Theobald S."/>
            <person name="Brandl J."/>
            <person name="Frisvad J.C."/>
            <person name="Nielsen K.F."/>
            <person name="Lyhne E.K."/>
            <person name="Kogle M.E."/>
            <person name="Kuo A."/>
            <person name="Riley R."/>
            <person name="Clum A."/>
            <person name="Nolan M."/>
            <person name="Lipzen A."/>
            <person name="Salamov A."/>
            <person name="Henrissat B."/>
            <person name="Wiebenga A."/>
            <person name="De Vries R.P."/>
            <person name="Grigoriev I.V."/>
            <person name="Mortensen U.H."/>
            <person name="Andersen M.R."/>
            <person name="Baker S.E."/>
        </authorList>
    </citation>
    <scope>NUCLEOTIDE SEQUENCE [LARGE SCALE GENOMIC DNA]</scope>
    <source>
        <strain evidence="3 4">CBS 115572</strain>
    </source>
</reference>
<feature type="transmembrane region" description="Helical" evidence="2">
    <location>
        <begin position="55"/>
        <end position="82"/>
    </location>
</feature>
<protein>
    <submittedName>
        <fullName evidence="3">Uncharacterized protein</fullName>
    </submittedName>
</protein>
<keyword evidence="2" id="KW-0472">Membrane</keyword>